<organism evidence="6 7">
    <name type="scientific">Sphingomonas swuensis</name>
    <dbReference type="NCBI Taxonomy" id="977800"/>
    <lineage>
        <taxon>Bacteria</taxon>
        <taxon>Pseudomonadati</taxon>
        <taxon>Pseudomonadota</taxon>
        <taxon>Alphaproteobacteria</taxon>
        <taxon>Sphingomonadales</taxon>
        <taxon>Sphingomonadaceae</taxon>
        <taxon>Sphingomonas</taxon>
    </lineage>
</organism>
<keyword evidence="3" id="KW-0804">Transcription</keyword>
<dbReference type="Proteomes" id="UP001500235">
    <property type="component" value="Unassembled WGS sequence"/>
</dbReference>
<dbReference type="CDD" id="cd06170">
    <property type="entry name" value="LuxR_C_like"/>
    <property type="match status" value="1"/>
</dbReference>
<dbReference type="InterPro" id="IPR000792">
    <property type="entry name" value="Tscrpt_reg_LuxR_C"/>
</dbReference>
<keyword evidence="4" id="KW-0812">Transmembrane</keyword>
<evidence type="ECO:0000259" key="5">
    <source>
        <dbReference type="PROSITE" id="PS50043"/>
    </source>
</evidence>
<dbReference type="PROSITE" id="PS50043">
    <property type="entry name" value="HTH_LUXR_2"/>
    <property type="match status" value="1"/>
</dbReference>
<dbReference type="PRINTS" id="PR00038">
    <property type="entry name" value="HTHLUXR"/>
</dbReference>
<dbReference type="InterPro" id="IPR036388">
    <property type="entry name" value="WH-like_DNA-bd_sf"/>
</dbReference>
<reference evidence="7" key="1">
    <citation type="journal article" date="2019" name="Int. J. Syst. Evol. Microbiol.">
        <title>The Global Catalogue of Microorganisms (GCM) 10K type strain sequencing project: providing services to taxonomists for standard genome sequencing and annotation.</title>
        <authorList>
            <consortium name="The Broad Institute Genomics Platform"/>
            <consortium name="The Broad Institute Genome Sequencing Center for Infectious Disease"/>
            <person name="Wu L."/>
            <person name="Ma J."/>
        </authorList>
    </citation>
    <scope>NUCLEOTIDE SEQUENCE [LARGE SCALE GENOMIC DNA]</scope>
    <source>
        <strain evidence="7">JCM 17563</strain>
    </source>
</reference>
<dbReference type="PANTHER" id="PTHR44688">
    <property type="entry name" value="DNA-BINDING TRANSCRIPTIONAL ACTIVATOR DEVR_DOSR"/>
    <property type="match status" value="1"/>
</dbReference>
<dbReference type="SMART" id="SM00421">
    <property type="entry name" value="HTH_LUXR"/>
    <property type="match status" value="1"/>
</dbReference>
<dbReference type="SUPFAM" id="SSF46894">
    <property type="entry name" value="C-terminal effector domain of the bipartite response regulators"/>
    <property type="match status" value="1"/>
</dbReference>
<evidence type="ECO:0000313" key="7">
    <source>
        <dbReference type="Proteomes" id="UP001500235"/>
    </source>
</evidence>
<name>A0ABP7TDZ2_9SPHN</name>
<sequence length="153" mass="16344">MTDDLADRDLPAAALSERQKLCLRLVGRGMTSKEIALETGLTPQTVDTYIKGAMARLSASNRRDAARILADVEISQQMGSPPPAVVSRSAFVDQRGAAERRVAALLAPPPIGGRPIQLTGVQRTRAILRVALTAAVVVFALLLLITGVLMTFR</sequence>
<gene>
    <name evidence="6" type="ORF">GCM10022280_27170</name>
</gene>
<dbReference type="PANTHER" id="PTHR44688:SF16">
    <property type="entry name" value="DNA-BINDING TRANSCRIPTIONAL ACTIVATOR DEVR_DOSR"/>
    <property type="match status" value="1"/>
</dbReference>
<proteinExistence type="predicted"/>
<evidence type="ECO:0000256" key="1">
    <source>
        <dbReference type="ARBA" id="ARBA00023015"/>
    </source>
</evidence>
<dbReference type="RefSeq" id="WP_344707935.1">
    <property type="nucleotide sequence ID" value="NZ_BAABBQ010000001.1"/>
</dbReference>
<dbReference type="Gene3D" id="1.10.10.10">
    <property type="entry name" value="Winged helix-like DNA-binding domain superfamily/Winged helix DNA-binding domain"/>
    <property type="match status" value="1"/>
</dbReference>
<evidence type="ECO:0000313" key="6">
    <source>
        <dbReference type="EMBL" id="GAA4024851.1"/>
    </source>
</evidence>
<dbReference type="EMBL" id="BAABBQ010000001">
    <property type="protein sequence ID" value="GAA4024851.1"/>
    <property type="molecule type" value="Genomic_DNA"/>
</dbReference>
<evidence type="ECO:0000256" key="4">
    <source>
        <dbReference type="SAM" id="Phobius"/>
    </source>
</evidence>
<keyword evidence="1" id="KW-0805">Transcription regulation</keyword>
<protein>
    <recommendedName>
        <fullName evidence="5">HTH luxR-type domain-containing protein</fullName>
    </recommendedName>
</protein>
<keyword evidence="2" id="KW-0238">DNA-binding</keyword>
<keyword evidence="4" id="KW-1133">Transmembrane helix</keyword>
<evidence type="ECO:0000256" key="2">
    <source>
        <dbReference type="ARBA" id="ARBA00023125"/>
    </source>
</evidence>
<dbReference type="Pfam" id="PF00196">
    <property type="entry name" value="GerE"/>
    <property type="match status" value="1"/>
</dbReference>
<dbReference type="InterPro" id="IPR016032">
    <property type="entry name" value="Sig_transdc_resp-reg_C-effctor"/>
</dbReference>
<accession>A0ABP7TDZ2</accession>
<comment type="caution">
    <text evidence="6">The sequence shown here is derived from an EMBL/GenBank/DDBJ whole genome shotgun (WGS) entry which is preliminary data.</text>
</comment>
<keyword evidence="4" id="KW-0472">Membrane</keyword>
<evidence type="ECO:0000256" key="3">
    <source>
        <dbReference type="ARBA" id="ARBA00023163"/>
    </source>
</evidence>
<feature type="transmembrane region" description="Helical" evidence="4">
    <location>
        <begin position="126"/>
        <end position="152"/>
    </location>
</feature>
<keyword evidence="7" id="KW-1185">Reference proteome</keyword>
<feature type="domain" description="HTH luxR-type" evidence="5">
    <location>
        <begin position="8"/>
        <end position="73"/>
    </location>
</feature>